<dbReference type="Proteomes" id="UP000184932">
    <property type="component" value="Unassembled WGS sequence"/>
</dbReference>
<feature type="domain" description="Intradiol ring-cleavage dioxygenases" evidence="2">
    <location>
        <begin position="92"/>
        <end position="165"/>
    </location>
</feature>
<feature type="chain" id="PRO_5013020569" evidence="1">
    <location>
        <begin position="45"/>
        <end position="259"/>
    </location>
</feature>
<sequence>MPDHAHHDDHDHGFAHDLPRMVGRRGALALFGAASLAAASPAAAACVALPPETAGPFPADGTNTSAGQTVNALAQRGVLRRDLRRSFAGRRGRAEGVPLSLTITLTDTGCRPLAGRALYLWHCDARGRYSLYNVPGVNWLRGLGVADAEGALAFTTIIPGCYPGRWPHFHFEVFAGPEAAVTGRNAQLTGQLALPEPVCAAVYAADPSYAGGTANLSRLSLTRDGSFANNTRAQLAQQTLAMRGSPARGFTGRVTIPLA</sequence>
<dbReference type="Gene3D" id="2.60.130.10">
    <property type="entry name" value="Aromatic compound dioxygenase"/>
    <property type="match status" value="1"/>
</dbReference>
<evidence type="ECO:0000313" key="3">
    <source>
        <dbReference type="EMBL" id="SIN98570.1"/>
    </source>
</evidence>
<dbReference type="Pfam" id="PF00775">
    <property type="entry name" value="Dioxygenase_C"/>
    <property type="match status" value="1"/>
</dbReference>
<evidence type="ECO:0000313" key="4">
    <source>
        <dbReference type="Proteomes" id="UP000184932"/>
    </source>
</evidence>
<evidence type="ECO:0000256" key="1">
    <source>
        <dbReference type="SAM" id="SignalP"/>
    </source>
</evidence>
<accession>A0A1N6FTK9</accession>
<keyword evidence="3" id="KW-0223">Dioxygenase</keyword>
<dbReference type="PANTHER" id="PTHR34315">
    <property type="match status" value="1"/>
</dbReference>
<reference evidence="4" key="1">
    <citation type="submission" date="2016-11" db="EMBL/GenBank/DDBJ databases">
        <authorList>
            <person name="Varghese N."/>
            <person name="Submissions S."/>
        </authorList>
    </citation>
    <scope>NUCLEOTIDE SEQUENCE [LARGE SCALE GENOMIC DNA]</scope>
    <source>
        <strain evidence="4">DSM 29440</strain>
    </source>
</reference>
<dbReference type="SUPFAM" id="SSF49482">
    <property type="entry name" value="Aromatic compound dioxygenase"/>
    <property type="match status" value="1"/>
</dbReference>
<name>A0A1N6FTK9_9RHOB</name>
<gene>
    <name evidence="3" type="ORF">SAMN05444002_1945</name>
</gene>
<dbReference type="OrthoDB" id="9800887at2"/>
<feature type="signal peptide" evidence="1">
    <location>
        <begin position="1"/>
        <end position="44"/>
    </location>
</feature>
<dbReference type="InterPro" id="IPR015889">
    <property type="entry name" value="Intradiol_dOase_core"/>
</dbReference>
<keyword evidence="3" id="KW-0560">Oxidoreductase</keyword>
<evidence type="ECO:0000259" key="2">
    <source>
        <dbReference type="Pfam" id="PF00775"/>
    </source>
</evidence>
<dbReference type="RefSeq" id="WP_074256026.1">
    <property type="nucleotide sequence ID" value="NZ_FSRL01000001.1"/>
</dbReference>
<protein>
    <submittedName>
        <fullName evidence="3">Protocatechuate 3,4-dioxygenase beta subunit</fullName>
    </submittedName>
</protein>
<dbReference type="GO" id="GO:0008199">
    <property type="term" value="F:ferric iron binding"/>
    <property type="evidence" value="ECO:0007669"/>
    <property type="project" value="InterPro"/>
</dbReference>
<dbReference type="PROSITE" id="PS51318">
    <property type="entry name" value="TAT"/>
    <property type="match status" value="1"/>
</dbReference>
<keyword evidence="4" id="KW-1185">Reference proteome</keyword>
<dbReference type="STRING" id="1217970.SAMN05444002_1945"/>
<dbReference type="PANTHER" id="PTHR34315:SF1">
    <property type="entry name" value="INTRADIOL RING-CLEAVAGE DIOXYGENASES DOMAIN-CONTAINING PROTEIN-RELATED"/>
    <property type="match status" value="1"/>
</dbReference>
<proteinExistence type="predicted"/>
<keyword evidence="1" id="KW-0732">Signal</keyword>
<dbReference type="InterPro" id="IPR000627">
    <property type="entry name" value="Intradiol_dOase_C"/>
</dbReference>
<dbReference type="InterPro" id="IPR006311">
    <property type="entry name" value="TAT_signal"/>
</dbReference>
<dbReference type="EMBL" id="FSRL01000001">
    <property type="protein sequence ID" value="SIN98570.1"/>
    <property type="molecule type" value="Genomic_DNA"/>
</dbReference>
<organism evidence="3 4">
    <name type="scientific">Vannielia litorea</name>
    <dbReference type="NCBI Taxonomy" id="1217970"/>
    <lineage>
        <taxon>Bacteria</taxon>
        <taxon>Pseudomonadati</taxon>
        <taxon>Pseudomonadota</taxon>
        <taxon>Alphaproteobacteria</taxon>
        <taxon>Rhodobacterales</taxon>
        <taxon>Paracoccaceae</taxon>
        <taxon>Vannielia</taxon>
    </lineage>
</organism>
<dbReference type="GO" id="GO:0016702">
    <property type="term" value="F:oxidoreductase activity, acting on single donors with incorporation of molecular oxygen, incorporation of two atoms of oxygen"/>
    <property type="evidence" value="ECO:0007669"/>
    <property type="project" value="InterPro"/>
</dbReference>
<dbReference type="AlphaFoldDB" id="A0A1N6FTK9"/>